<evidence type="ECO:0000313" key="2">
    <source>
        <dbReference type="EMBL" id="EQD33818.1"/>
    </source>
</evidence>
<dbReference type="AlphaFoldDB" id="T0YL18"/>
<dbReference type="GO" id="GO:0006313">
    <property type="term" value="P:DNA transposition"/>
    <property type="evidence" value="ECO:0007669"/>
    <property type="project" value="InterPro"/>
</dbReference>
<accession>T0YL18</accession>
<comment type="caution">
    <text evidence="2">The sequence shown here is derived from an EMBL/GenBank/DDBJ whole genome shotgun (WGS) entry which is preliminary data.</text>
</comment>
<organism evidence="2">
    <name type="scientific">mine drainage metagenome</name>
    <dbReference type="NCBI Taxonomy" id="410659"/>
    <lineage>
        <taxon>unclassified sequences</taxon>
        <taxon>metagenomes</taxon>
        <taxon>ecological metagenomes</taxon>
    </lineage>
</organism>
<dbReference type="InterPro" id="IPR002525">
    <property type="entry name" value="Transp_IS110-like_N"/>
</dbReference>
<gene>
    <name evidence="2" type="ORF">B1B_17406</name>
</gene>
<protein>
    <submittedName>
        <fullName evidence="2">Transposase IS116/IS110/IS902 family protein</fullName>
    </submittedName>
</protein>
<name>T0YL18_9ZZZZ</name>
<feature type="non-terminal residue" evidence="2">
    <location>
        <position position="75"/>
    </location>
</feature>
<evidence type="ECO:0000259" key="1">
    <source>
        <dbReference type="Pfam" id="PF01548"/>
    </source>
</evidence>
<reference evidence="2" key="1">
    <citation type="submission" date="2013-08" db="EMBL/GenBank/DDBJ databases">
        <authorList>
            <person name="Mendez C."/>
            <person name="Richter M."/>
            <person name="Ferrer M."/>
            <person name="Sanchez J."/>
        </authorList>
    </citation>
    <scope>NUCLEOTIDE SEQUENCE</scope>
</reference>
<dbReference type="Pfam" id="PF01548">
    <property type="entry name" value="DEDD_Tnp_IS110"/>
    <property type="match status" value="1"/>
</dbReference>
<dbReference type="EMBL" id="AUZY01011619">
    <property type="protein sequence ID" value="EQD33818.1"/>
    <property type="molecule type" value="Genomic_DNA"/>
</dbReference>
<feature type="domain" description="Transposase IS110-like N-terminal" evidence="1">
    <location>
        <begin position="11"/>
        <end position="74"/>
    </location>
</feature>
<dbReference type="GO" id="GO:0004803">
    <property type="term" value="F:transposase activity"/>
    <property type="evidence" value="ECO:0007669"/>
    <property type="project" value="InterPro"/>
</dbReference>
<dbReference type="GO" id="GO:0003677">
    <property type="term" value="F:DNA binding"/>
    <property type="evidence" value="ECO:0007669"/>
    <property type="project" value="InterPro"/>
</dbReference>
<sequence>MFGSFTGDLLVLADWLREQGVTHVAMEATGVYWRPVWAVLEGQFEQLLVNPHHIKAVPGRKTDAKDCEWIADLLQ</sequence>
<dbReference type="InterPro" id="IPR047650">
    <property type="entry name" value="Transpos_IS110"/>
</dbReference>
<proteinExistence type="predicted"/>
<dbReference type="PANTHER" id="PTHR33055">
    <property type="entry name" value="TRANSPOSASE FOR INSERTION SEQUENCE ELEMENT IS1111A"/>
    <property type="match status" value="1"/>
</dbReference>
<reference evidence="2" key="2">
    <citation type="journal article" date="2014" name="ISME J.">
        <title>Microbial stratification in low pH oxic and suboxic macroscopic growths along an acid mine drainage.</title>
        <authorList>
            <person name="Mendez-Garcia C."/>
            <person name="Mesa V."/>
            <person name="Sprenger R.R."/>
            <person name="Richter M."/>
            <person name="Diez M.S."/>
            <person name="Solano J."/>
            <person name="Bargiela R."/>
            <person name="Golyshina O.V."/>
            <person name="Manteca A."/>
            <person name="Ramos J.L."/>
            <person name="Gallego J.R."/>
            <person name="Llorente I."/>
            <person name="Martins Dos Santos V.A."/>
            <person name="Jensen O.N."/>
            <person name="Pelaez A.I."/>
            <person name="Sanchez J."/>
            <person name="Ferrer M."/>
        </authorList>
    </citation>
    <scope>NUCLEOTIDE SEQUENCE</scope>
</reference>
<dbReference type="PANTHER" id="PTHR33055:SF13">
    <property type="entry name" value="TRANSPOSASE"/>
    <property type="match status" value="1"/>
</dbReference>